<sequence>MEDKGNKNDVQVCEQSNNSASIKDILITAVITSLLSVSGSYWLVSKQLEAEQGYWIKREKIERIEKTYEKQVSIMENVNYGILTVSELLRSANISSAAFNAQIEMCKIYPKSKCDLDAERTNIKYSEYFKEANRLNTQLQIAEWYFGNEVRESIKLLDSALKRNYQHKRTPEIINEPMDYFKVDFNSISEIEEQRAELINLMRKDISESAKFLIEL</sequence>
<evidence type="ECO:0000313" key="1">
    <source>
        <dbReference type="EMBL" id="PNM67624.1"/>
    </source>
</evidence>
<comment type="caution">
    <text evidence="1">The sequence shown here is derived from an EMBL/GenBank/DDBJ whole genome shotgun (WGS) entry which is preliminary data.</text>
</comment>
<dbReference type="Proteomes" id="UP000054370">
    <property type="component" value="Unassembled WGS sequence"/>
</dbReference>
<dbReference type="EMBL" id="LOSH02000004">
    <property type="protein sequence ID" value="PNM67624.1"/>
    <property type="molecule type" value="Genomic_DNA"/>
</dbReference>
<protein>
    <recommendedName>
        <fullName evidence="3">Chromosome partitioning protein ParA</fullName>
    </recommendedName>
</protein>
<gene>
    <name evidence="1" type="ORF">AL548_015730</name>
</gene>
<evidence type="ECO:0008006" key="3">
    <source>
        <dbReference type="Google" id="ProtNLM"/>
    </source>
</evidence>
<organism evidence="1 2">
    <name type="scientific">Vibrio vulnificus</name>
    <dbReference type="NCBI Taxonomy" id="672"/>
    <lineage>
        <taxon>Bacteria</taxon>
        <taxon>Pseudomonadati</taxon>
        <taxon>Pseudomonadota</taxon>
        <taxon>Gammaproteobacteria</taxon>
        <taxon>Vibrionales</taxon>
        <taxon>Vibrionaceae</taxon>
        <taxon>Vibrio</taxon>
    </lineage>
</organism>
<name>A0ABX4WVN0_VIBVL</name>
<accession>A0ABX4WVN0</accession>
<evidence type="ECO:0000313" key="2">
    <source>
        <dbReference type="Proteomes" id="UP000054370"/>
    </source>
</evidence>
<proteinExistence type="predicted"/>
<reference evidence="1" key="1">
    <citation type="submission" date="2017-12" db="EMBL/GenBank/DDBJ databases">
        <title>FDA dAtabase for Regulatory Grade micrObial Sequences (FDA-ARGOS): Supporting development and validation of Infectious Disease Dx tests.</title>
        <authorList>
            <person name="Hoffmann M."/>
            <person name="Allard M."/>
            <person name="Evans P."/>
            <person name="Brown E."/>
            <person name="Tallon L.J."/>
            <person name="Sadzewicz L."/>
            <person name="Sengamalay N."/>
            <person name="Ott S."/>
            <person name="Godinez A."/>
            <person name="Nagaraj S."/>
            <person name="Vavikolanu K."/>
            <person name="Aluvathingal J."/>
            <person name="Nadendla S."/>
            <person name="Hobson J."/>
            <person name="Sichtig H."/>
        </authorList>
    </citation>
    <scope>NUCLEOTIDE SEQUENCE [LARGE SCALE GENOMIC DNA]</scope>
    <source>
        <strain evidence="1">FDAARGOS_118</strain>
    </source>
</reference>
<dbReference type="RefSeq" id="WP_039470218.1">
    <property type="nucleotide sequence ID" value="NZ_LMXV01000019.1"/>
</dbReference>
<keyword evidence="2" id="KW-1185">Reference proteome</keyword>